<dbReference type="SUPFAM" id="SSF53474">
    <property type="entry name" value="alpha/beta-Hydrolases"/>
    <property type="match status" value="1"/>
</dbReference>
<dbReference type="GO" id="GO:0016787">
    <property type="term" value="F:hydrolase activity"/>
    <property type="evidence" value="ECO:0007669"/>
    <property type="project" value="UniProtKB-KW"/>
</dbReference>
<dbReference type="InterPro" id="IPR013595">
    <property type="entry name" value="Pept_S33_TAP-like_C"/>
</dbReference>
<sequence length="76" mass="8061">MSAARGVKLPALTTLSMPLLVINGERDPIMKVSGGRATARAVPGSRFVSYPDMAHAIPPSRWSSVIDEVARIAGQM</sequence>
<feature type="domain" description="Peptidase S33 tripeptidyl aminopeptidase-like C-terminal" evidence="1">
    <location>
        <begin position="16"/>
        <end position="58"/>
    </location>
</feature>
<keyword evidence="3" id="KW-1185">Reference proteome</keyword>
<accession>A0ABW8AWG0</accession>
<keyword evidence="2" id="KW-0378">Hydrolase</keyword>
<evidence type="ECO:0000313" key="3">
    <source>
        <dbReference type="Proteomes" id="UP001612915"/>
    </source>
</evidence>
<evidence type="ECO:0000313" key="2">
    <source>
        <dbReference type="EMBL" id="MFI7589926.1"/>
    </source>
</evidence>
<reference evidence="2 3" key="1">
    <citation type="submission" date="2024-10" db="EMBL/GenBank/DDBJ databases">
        <title>The Natural Products Discovery Center: Release of the First 8490 Sequenced Strains for Exploring Actinobacteria Biosynthetic Diversity.</title>
        <authorList>
            <person name="Kalkreuter E."/>
            <person name="Kautsar S.A."/>
            <person name="Yang D."/>
            <person name="Bader C.D."/>
            <person name="Teijaro C.N."/>
            <person name="Fluegel L."/>
            <person name="Davis C.M."/>
            <person name="Simpson J.R."/>
            <person name="Lauterbach L."/>
            <person name="Steele A.D."/>
            <person name="Gui C."/>
            <person name="Meng S."/>
            <person name="Li G."/>
            <person name="Viehrig K."/>
            <person name="Ye F."/>
            <person name="Su P."/>
            <person name="Kiefer A.F."/>
            <person name="Nichols A."/>
            <person name="Cepeda A.J."/>
            <person name="Yan W."/>
            <person name="Fan B."/>
            <person name="Jiang Y."/>
            <person name="Adhikari A."/>
            <person name="Zheng C.-J."/>
            <person name="Schuster L."/>
            <person name="Cowan T.M."/>
            <person name="Smanski M.J."/>
            <person name="Chevrette M.G."/>
            <person name="De Carvalho L.P.S."/>
            <person name="Shen B."/>
        </authorList>
    </citation>
    <scope>NUCLEOTIDE SEQUENCE [LARGE SCALE GENOMIC DNA]</scope>
    <source>
        <strain evidence="2 3">NPDC049639</strain>
    </source>
</reference>
<dbReference type="Gene3D" id="3.40.50.1820">
    <property type="entry name" value="alpha/beta hydrolase"/>
    <property type="match status" value="1"/>
</dbReference>
<dbReference type="RefSeq" id="WP_398284530.1">
    <property type="nucleotide sequence ID" value="NZ_JBITLV010000012.1"/>
</dbReference>
<comment type="caution">
    <text evidence="2">The sequence shown here is derived from an EMBL/GenBank/DDBJ whole genome shotgun (WGS) entry which is preliminary data.</text>
</comment>
<proteinExistence type="predicted"/>
<name>A0ABW8AWG0_9ACTN</name>
<dbReference type="InterPro" id="IPR029058">
    <property type="entry name" value="AB_hydrolase_fold"/>
</dbReference>
<dbReference type="Proteomes" id="UP001612915">
    <property type="component" value="Unassembled WGS sequence"/>
</dbReference>
<evidence type="ECO:0000259" key="1">
    <source>
        <dbReference type="Pfam" id="PF08386"/>
    </source>
</evidence>
<gene>
    <name evidence="2" type="ORF">ACIB24_22885</name>
</gene>
<protein>
    <submittedName>
        <fullName evidence="2">Alpha/beta fold hydrolase</fullName>
    </submittedName>
</protein>
<organism evidence="2 3">
    <name type="scientific">Spongisporangium articulatum</name>
    <dbReference type="NCBI Taxonomy" id="3362603"/>
    <lineage>
        <taxon>Bacteria</taxon>
        <taxon>Bacillati</taxon>
        <taxon>Actinomycetota</taxon>
        <taxon>Actinomycetes</taxon>
        <taxon>Kineosporiales</taxon>
        <taxon>Kineosporiaceae</taxon>
        <taxon>Spongisporangium</taxon>
    </lineage>
</organism>
<dbReference type="Pfam" id="PF08386">
    <property type="entry name" value="Abhydrolase_4"/>
    <property type="match status" value="1"/>
</dbReference>
<dbReference type="EMBL" id="JBITLV010000012">
    <property type="protein sequence ID" value="MFI7589926.1"/>
    <property type="molecule type" value="Genomic_DNA"/>
</dbReference>